<proteinExistence type="predicted"/>
<dbReference type="Pfam" id="PF02992">
    <property type="entry name" value="Transposase_21"/>
    <property type="match status" value="1"/>
</dbReference>
<evidence type="ECO:0000313" key="1">
    <source>
        <dbReference type="EMBL" id="KAE8255129.1"/>
    </source>
</evidence>
<name>A0A8T8T4X1_9BASI</name>
<dbReference type="AlphaFoldDB" id="A0A8T8T4X1"/>
<reference evidence="1" key="1">
    <citation type="submission" date="2016-04" db="EMBL/GenBank/DDBJ databases">
        <authorList>
            <person name="Nguyen H.D."/>
            <person name="Kesanakurti P."/>
            <person name="Cullis J."/>
            <person name="Levesque C.A."/>
            <person name="Hambleton S."/>
        </authorList>
    </citation>
    <scope>NUCLEOTIDE SEQUENCE</scope>
    <source>
        <strain evidence="1">DAOMC 238032</strain>
    </source>
</reference>
<sequence length="550" mass="61862">MYARLRLDDSALETLEPPGDFLTTVSEDDKVTLDHYTAWMDTGGTNAAYERHADVLRGQGFKVLNLFKARQMVKEHSQTNPVTYDMCRSSCVSFSGPYRDLRACPLCDLDRYRLDGRTSFKTYQYTPVLPRLQAYYSDSHWAELLRYRHQRAQQACHAFQDGRRPADVSHLFADLTDGFANSENASTFADPRDCVVYISTDGAQILDNRRPSSAWIVLLQLLNLPPAFRFKPDHLHVSMLIPGPSNPDNLESFFWPLCAELAMLGEEGAPTWDALTSEWFQLRVHLGGVLADQPASAKLSRLTGHTGLYVHHLLHVAEQILMLGSIRGSSQATCERHIGIRKKGLSTFRFPYGAMAHRCVLRTQVTLSRIRLGMDLAQPPPDPPKLMLSFRIGHHHQRVGDSQRGRLDELLADVAPSRSKVVAYGVFSTERGERVRGLCCEQDDSRSSAVVKFQGAGSDRHVGRISQFLAVFTEDEMEAYAFLERFETEETSRSMDVGRWTGAWDLIRADCILEVVAALHIEEAVYICSRSSVQDQGELGEEADDDDVES</sequence>
<evidence type="ECO:0000313" key="2">
    <source>
        <dbReference type="Proteomes" id="UP000077671"/>
    </source>
</evidence>
<accession>A0A8T8T4X1</accession>
<organism evidence="1 2">
    <name type="scientific">Tilletia caries</name>
    <name type="common">wheat bunt fungus</name>
    <dbReference type="NCBI Taxonomy" id="13290"/>
    <lineage>
        <taxon>Eukaryota</taxon>
        <taxon>Fungi</taxon>
        <taxon>Dikarya</taxon>
        <taxon>Basidiomycota</taxon>
        <taxon>Ustilaginomycotina</taxon>
        <taxon>Exobasidiomycetes</taxon>
        <taxon>Tilletiales</taxon>
        <taxon>Tilletiaceae</taxon>
        <taxon>Tilletia</taxon>
    </lineage>
</organism>
<reference evidence="1" key="2">
    <citation type="journal article" date="2019" name="IMA Fungus">
        <title>Genome sequencing and comparison of five Tilletia species to identify candidate genes for the detection of regulated species infecting wheat.</title>
        <authorList>
            <person name="Nguyen H.D.T."/>
            <person name="Sultana T."/>
            <person name="Kesanakurti P."/>
            <person name="Hambleton S."/>
        </authorList>
    </citation>
    <scope>NUCLEOTIDE SEQUENCE</scope>
    <source>
        <strain evidence="1">DAOMC 238032</strain>
    </source>
</reference>
<protein>
    <submittedName>
        <fullName evidence="1">Uncharacterized protein</fullName>
    </submittedName>
</protein>
<comment type="caution">
    <text evidence="1">The sequence shown here is derived from an EMBL/GenBank/DDBJ whole genome shotgun (WGS) entry which is preliminary data.</text>
</comment>
<dbReference type="Proteomes" id="UP000077671">
    <property type="component" value="Unassembled WGS sequence"/>
</dbReference>
<gene>
    <name evidence="1" type="ORF">A4X03_0g5606</name>
</gene>
<dbReference type="EMBL" id="LWDD02000921">
    <property type="protein sequence ID" value="KAE8255129.1"/>
    <property type="molecule type" value="Genomic_DNA"/>
</dbReference>
<dbReference type="InterPro" id="IPR004242">
    <property type="entry name" value="Transposase_21"/>
</dbReference>